<dbReference type="InterPro" id="IPR014732">
    <property type="entry name" value="OMPdecase"/>
</dbReference>
<evidence type="ECO:0000256" key="7">
    <source>
        <dbReference type="ARBA" id="ARBA00049157"/>
    </source>
</evidence>
<dbReference type="PANTHER" id="PTHR32119">
    <property type="entry name" value="OROTIDINE 5'-PHOSPHATE DECARBOXYLASE"/>
    <property type="match status" value="1"/>
</dbReference>
<evidence type="ECO:0000256" key="10">
    <source>
        <dbReference type="PIRSR" id="PIRSR614732-1"/>
    </source>
</evidence>
<comment type="subunit">
    <text evidence="3 9">Homodimer.</text>
</comment>
<evidence type="ECO:0000313" key="15">
    <source>
        <dbReference type="Proteomes" id="UP000051638"/>
    </source>
</evidence>
<name>A0A0R2D165_9LACO</name>
<evidence type="ECO:0000256" key="8">
    <source>
        <dbReference type="ARBA" id="ARBA00061012"/>
    </source>
</evidence>
<dbReference type="InterPro" id="IPR001754">
    <property type="entry name" value="OMPdeCOase_dom"/>
</dbReference>
<protein>
    <recommendedName>
        <fullName evidence="9">Orotidine 5'-phosphate decarboxylase</fullName>
        <ecNumber evidence="9">4.1.1.23</ecNumber>
    </recommendedName>
    <alternativeName>
        <fullName evidence="9">OMP decarboxylase</fullName>
        <shortName evidence="9">OMPDCase</shortName>
        <shortName evidence="9">OMPdecase</shortName>
    </alternativeName>
</protein>
<feature type="binding site" evidence="9 11">
    <location>
        <position position="213"/>
    </location>
    <ligand>
        <name>substrate</name>
    </ligand>
</feature>
<evidence type="ECO:0000256" key="4">
    <source>
        <dbReference type="ARBA" id="ARBA00022793"/>
    </source>
</evidence>
<feature type="active site" description="For OMPdecase activity" evidence="10">
    <location>
        <position position="59"/>
    </location>
</feature>
<organism evidence="14 15">
    <name type="scientific">Loigolactobacillus rennini DSM 20253</name>
    <dbReference type="NCBI Taxonomy" id="1423796"/>
    <lineage>
        <taxon>Bacteria</taxon>
        <taxon>Bacillati</taxon>
        <taxon>Bacillota</taxon>
        <taxon>Bacilli</taxon>
        <taxon>Lactobacillales</taxon>
        <taxon>Lactobacillaceae</taxon>
        <taxon>Loigolactobacillus</taxon>
    </lineage>
</organism>
<comment type="similarity">
    <text evidence="8 9">Belongs to the OMP decarboxylase family. Type 1 subfamily.</text>
</comment>
<dbReference type="PROSITE" id="PS00156">
    <property type="entry name" value="OMPDECASE"/>
    <property type="match status" value="1"/>
</dbReference>
<dbReference type="NCBIfam" id="TIGR01740">
    <property type="entry name" value="pyrF"/>
    <property type="match status" value="1"/>
</dbReference>
<feature type="binding site" evidence="9 11">
    <location>
        <position position="183"/>
    </location>
    <ligand>
        <name>substrate</name>
    </ligand>
</feature>
<reference evidence="14 15" key="1">
    <citation type="journal article" date="2015" name="Genome Announc.">
        <title>Expanding the biotechnology potential of lactobacilli through comparative genomics of 213 strains and associated genera.</title>
        <authorList>
            <person name="Sun Z."/>
            <person name="Harris H.M."/>
            <person name="McCann A."/>
            <person name="Guo C."/>
            <person name="Argimon S."/>
            <person name="Zhang W."/>
            <person name="Yang X."/>
            <person name="Jeffery I.B."/>
            <person name="Cooney J.C."/>
            <person name="Kagawa T.F."/>
            <person name="Liu W."/>
            <person name="Song Y."/>
            <person name="Salvetti E."/>
            <person name="Wrobel A."/>
            <person name="Rasinkangas P."/>
            <person name="Parkhill J."/>
            <person name="Rea M.C."/>
            <person name="O'Sullivan O."/>
            <person name="Ritari J."/>
            <person name="Douillard F.P."/>
            <person name="Paul Ross R."/>
            <person name="Yang R."/>
            <person name="Briner A.E."/>
            <person name="Felis G.E."/>
            <person name="de Vos W.M."/>
            <person name="Barrangou R."/>
            <person name="Klaenhammer T.R."/>
            <person name="Caufield P.W."/>
            <person name="Cui Y."/>
            <person name="Zhang H."/>
            <person name="O'Toole P.W."/>
        </authorList>
    </citation>
    <scope>NUCLEOTIDE SEQUENCE [LARGE SCALE GENOMIC DNA]</scope>
    <source>
        <strain evidence="14 15">DSM 20253</strain>
    </source>
</reference>
<dbReference type="InterPro" id="IPR011060">
    <property type="entry name" value="RibuloseP-bd_barrel"/>
</dbReference>
<dbReference type="STRING" id="1423796.FC24_GL001476"/>
<evidence type="ECO:0000313" key="14">
    <source>
        <dbReference type="EMBL" id="KRM97712.1"/>
    </source>
</evidence>
<evidence type="ECO:0000256" key="9">
    <source>
        <dbReference type="HAMAP-Rule" id="MF_01200"/>
    </source>
</evidence>
<evidence type="ECO:0000256" key="12">
    <source>
        <dbReference type="RuleBase" id="RU000512"/>
    </source>
</evidence>
<feature type="binding site" evidence="9 11">
    <location>
        <position position="212"/>
    </location>
    <ligand>
        <name>substrate</name>
    </ligand>
</feature>
<feature type="binding site" evidence="9 11">
    <location>
        <position position="192"/>
    </location>
    <ligand>
        <name>substrate</name>
    </ligand>
</feature>
<comment type="catalytic activity">
    <reaction evidence="7 9 12">
        <text>orotidine 5'-phosphate + H(+) = UMP + CO2</text>
        <dbReference type="Rhea" id="RHEA:11596"/>
        <dbReference type="ChEBI" id="CHEBI:15378"/>
        <dbReference type="ChEBI" id="CHEBI:16526"/>
        <dbReference type="ChEBI" id="CHEBI:57538"/>
        <dbReference type="ChEBI" id="CHEBI:57865"/>
        <dbReference type="EC" id="4.1.1.23"/>
    </reaction>
</comment>
<feature type="binding site" evidence="9 11">
    <location>
        <position position="32"/>
    </location>
    <ligand>
        <name>substrate</name>
    </ligand>
</feature>
<accession>A0A0R2D165</accession>
<feature type="active site" description="For OMPdecase activity" evidence="10">
    <location>
        <position position="61"/>
    </location>
</feature>
<sequence length="239" mass="26096">MTRPIIALDFSDQEAMTHFLRLFPTHEKLYLKVGMELFYQIGINGVQTLIDAGHDVFLDLKLHDIPHTVARSVRLLSGLGIRLLNVHALGGVKMMQAAKAGLMANGSATALPKLIAVTQLTSTSEMQLKSEQLVTASMMQSVSHLASLAQQAGLDGVVCSALEVKTIKQVTNSDFICVTPGIRLAQTTSDDQQRVVTPQQAAELGSDRIVVGRPITQAADPYRAYQQIKYLWEANNVTR</sequence>
<comment type="caution">
    <text evidence="14">The sequence shown here is derived from an EMBL/GenBank/DDBJ whole genome shotgun (WGS) entry which is preliminary data.</text>
</comment>
<feature type="binding site" evidence="9">
    <location>
        <begin position="59"/>
        <end position="68"/>
    </location>
    <ligand>
        <name>substrate</name>
    </ligand>
</feature>
<dbReference type="OrthoDB" id="9806203at2"/>
<dbReference type="PATRIC" id="fig|1423796.3.peg.1503"/>
<evidence type="ECO:0000256" key="11">
    <source>
        <dbReference type="PIRSR" id="PIRSR614732-2"/>
    </source>
</evidence>
<dbReference type="GO" id="GO:0006207">
    <property type="term" value="P:'de novo' pyrimidine nucleobase biosynthetic process"/>
    <property type="evidence" value="ECO:0007669"/>
    <property type="project" value="InterPro"/>
</dbReference>
<dbReference type="InterPro" id="IPR013785">
    <property type="entry name" value="Aldolase_TIM"/>
</dbReference>
<dbReference type="FunFam" id="3.20.20.70:FF:000015">
    <property type="entry name" value="Orotidine 5'-phosphate decarboxylase"/>
    <property type="match status" value="1"/>
</dbReference>
<dbReference type="InterPro" id="IPR018089">
    <property type="entry name" value="OMPdecase_AS"/>
</dbReference>
<keyword evidence="15" id="KW-1185">Reference proteome</keyword>
<dbReference type="Pfam" id="PF00215">
    <property type="entry name" value="OMPdecase"/>
    <property type="match status" value="1"/>
</dbReference>
<dbReference type="PANTHER" id="PTHR32119:SF2">
    <property type="entry name" value="OROTIDINE 5'-PHOSPHATE DECARBOXYLASE"/>
    <property type="match status" value="1"/>
</dbReference>
<evidence type="ECO:0000256" key="5">
    <source>
        <dbReference type="ARBA" id="ARBA00022975"/>
    </source>
</evidence>
<feature type="binding site" evidence="9 11">
    <location>
        <position position="121"/>
    </location>
    <ligand>
        <name>substrate</name>
    </ligand>
</feature>
<evidence type="ECO:0000256" key="3">
    <source>
        <dbReference type="ARBA" id="ARBA00011738"/>
    </source>
</evidence>
<dbReference type="UniPathway" id="UPA00070">
    <property type="reaction ID" value="UER00120"/>
</dbReference>
<dbReference type="SMART" id="SM00934">
    <property type="entry name" value="OMPdecase"/>
    <property type="match status" value="1"/>
</dbReference>
<feature type="active site" description="For OMPdecase activity" evidence="10">
    <location>
        <position position="64"/>
    </location>
</feature>
<dbReference type="EMBL" id="AYYI01000038">
    <property type="protein sequence ID" value="KRM97712.1"/>
    <property type="molecule type" value="Genomic_DNA"/>
</dbReference>
<evidence type="ECO:0000256" key="1">
    <source>
        <dbReference type="ARBA" id="ARBA00002356"/>
    </source>
</evidence>
<comment type="pathway">
    <text evidence="2 9 12">Pyrimidine metabolism; UMP biosynthesis via de novo pathway; UMP from orotate: step 2/2.</text>
</comment>
<keyword evidence="6 9" id="KW-0456">Lyase</keyword>
<dbReference type="HAMAP" id="MF_01200_B">
    <property type="entry name" value="OMPdecase_type1_B"/>
    <property type="match status" value="1"/>
</dbReference>
<keyword evidence="5 9" id="KW-0665">Pyrimidine biosynthesis</keyword>
<dbReference type="InterPro" id="IPR047596">
    <property type="entry name" value="OMPdecase_bac"/>
</dbReference>
<dbReference type="GO" id="GO:0005829">
    <property type="term" value="C:cytosol"/>
    <property type="evidence" value="ECO:0007669"/>
    <property type="project" value="TreeGrafter"/>
</dbReference>
<dbReference type="CDD" id="cd04725">
    <property type="entry name" value="OMP_decarboxylase_like"/>
    <property type="match status" value="1"/>
</dbReference>
<dbReference type="Gene3D" id="3.20.20.70">
    <property type="entry name" value="Aldolase class I"/>
    <property type="match status" value="1"/>
</dbReference>
<keyword evidence="4 9" id="KW-0210">Decarboxylase</keyword>
<comment type="function">
    <text evidence="1 9">Catalyzes the decarboxylation of orotidine 5'-monophosphate (OMP) to uridine 5'-monophosphate (UMP).</text>
</comment>
<evidence type="ECO:0000256" key="6">
    <source>
        <dbReference type="ARBA" id="ARBA00023239"/>
    </source>
</evidence>
<feature type="binding site" evidence="9 11">
    <location>
        <position position="9"/>
    </location>
    <ligand>
        <name>substrate</name>
    </ligand>
</feature>
<feature type="active site" description="Proton donor" evidence="9">
    <location>
        <position position="61"/>
    </location>
</feature>
<dbReference type="EC" id="4.1.1.23" evidence="9"/>
<dbReference type="AlphaFoldDB" id="A0A0R2D165"/>
<dbReference type="NCBIfam" id="NF001273">
    <property type="entry name" value="PRK00230.1"/>
    <property type="match status" value="1"/>
</dbReference>
<dbReference type="GO" id="GO:0004590">
    <property type="term" value="F:orotidine-5'-phosphate decarboxylase activity"/>
    <property type="evidence" value="ECO:0007669"/>
    <property type="project" value="UniProtKB-UniRule"/>
</dbReference>
<dbReference type="RefSeq" id="WP_057874040.1">
    <property type="nucleotide sequence ID" value="NZ_AYYI01000038.1"/>
</dbReference>
<feature type="domain" description="Orotidine 5'-phosphate decarboxylase" evidence="13">
    <location>
        <begin position="3"/>
        <end position="228"/>
    </location>
</feature>
<proteinExistence type="inferred from homology"/>
<evidence type="ECO:0000256" key="2">
    <source>
        <dbReference type="ARBA" id="ARBA00004861"/>
    </source>
</evidence>
<dbReference type="SUPFAM" id="SSF51366">
    <property type="entry name" value="Ribulose-phoshate binding barrel"/>
    <property type="match status" value="1"/>
</dbReference>
<dbReference type="GO" id="GO:0044205">
    <property type="term" value="P:'de novo' UMP biosynthetic process"/>
    <property type="evidence" value="ECO:0007669"/>
    <property type="project" value="UniProtKB-UniRule"/>
</dbReference>
<gene>
    <name evidence="9" type="primary">pyrF</name>
    <name evidence="14" type="ORF">FC24_GL001476</name>
</gene>
<dbReference type="Proteomes" id="UP000051638">
    <property type="component" value="Unassembled WGS sequence"/>
</dbReference>
<evidence type="ECO:0000259" key="13">
    <source>
        <dbReference type="SMART" id="SM00934"/>
    </source>
</evidence>